<keyword evidence="7" id="KW-0695">RNA-directed DNA polymerase</keyword>
<protein>
    <recommendedName>
        <fullName evidence="13">Reverse transcriptase</fullName>
    </recommendedName>
</protein>
<dbReference type="SUPFAM" id="SSF53098">
    <property type="entry name" value="Ribonuclease H-like"/>
    <property type="match status" value="1"/>
</dbReference>
<evidence type="ECO:0000256" key="9">
    <source>
        <dbReference type="SAM" id="MobiDB-lite"/>
    </source>
</evidence>
<dbReference type="GO" id="GO:0015074">
    <property type="term" value="P:DNA integration"/>
    <property type="evidence" value="ECO:0007669"/>
    <property type="project" value="InterPro"/>
</dbReference>
<reference evidence="12" key="1">
    <citation type="submission" date="2018-02" db="EMBL/GenBank/DDBJ databases">
        <authorList>
            <person name="Cohen D.B."/>
            <person name="Kent A.D."/>
        </authorList>
    </citation>
    <scope>NUCLEOTIDE SEQUENCE</scope>
</reference>
<dbReference type="FunFam" id="3.10.10.10:FF:000007">
    <property type="entry name" value="Retrovirus-related Pol polyprotein from transposon 17.6-like Protein"/>
    <property type="match status" value="1"/>
</dbReference>
<feature type="region of interest" description="Disordered" evidence="9">
    <location>
        <begin position="77"/>
        <end position="126"/>
    </location>
</feature>
<accession>A0A2N9I194</accession>
<dbReference type="GO" id="GO:0008270">
    <property type="term" value="F:zinc ion binding"/>
    <property type="evidence" value="ECO:0007669"/>
    <property type="project" value="UniProtKB-KW"/>
</dbReference>
<dbReference type="GO" id="GO:0006508">
    <property type="term" value="P:proteolysis"/>
    <property type="evidence" value="ECO:0007669"/>
    <property type="project" value="UniProtKB-KW"/>
</dbReference>
<dbReference type="Pfam" id="PF00665">
    <property type="entry name" value="rve"/>
    <property type="match status" value="1"/>
</dbReference>
<organism evidence="12">
    <name type="scientific">Fagus sylvatica</name>
    <name type="common">Beechnut</name>
    <dbReference type="NCBI Taxonomy" id="28930"/>
    <lineage>
        <taxon>Eukaryota</taxon>
        <taxon>Viridiplantae</taxon>
        <taxon>Streptophyta</taxon>
        <taxon>Embryophyta</taxon>
        <taxon>Tracheophyta</taxon>
        <taxon>Spermatophyta</taxon>
        <taxon>Magnoliopsida</taxon>
        <taxon>eudicotyledons</taxon>
        <taxon>Gunneridae</taxon>
        <taxon>Pentapetalae</taxon>
        <taxon>rosids</taxon>
        <taxon>fabids</taxon>
        <taxon>Fagales</taxon>
        <taxon>Fagaceae</taxon>
        <taxon>Fagus</taxon>
    </lineage>
</organism>
<dbReference type="Pfam" id="PF00098">
    <property type="entry name" value="zf-CCHC"/>
    <property type="match status" value="1"/>
</dbReference>
<dbReference type="PANTHER" id="PTHR35046">
    <property type="entry name" value="ZINC KNUCKLE (CCHC-TYPE) FAMILY PROTEIN"/>
    <property type="match status" value="1"/>
</dbReference>
<feature type="compositionally biased region" description="Low complexity" evidence="9">
    <location>
        <begin position="94"/>
        <end position="111"/>
    </location>
</feature>
<dbReference type="InterPro" id="IPR056924">
    <property type="entry name" value="SH3_Tf2-1"/>
</dbReference>
<dbReference type="InterPro" id="IPR005162">
    <property type="entry name" value="Retrotrans_gag_dom"/>
</dbReference>
<keyword evidence="8" id="KW-0863">Zinc-finger</keyword>
<keyword evidence="6" id="KW-0378">Hydrolase</keyword>
<dbReference type="PROSITE" id="PS50994">
    <property type="entry name" value="INTEGRASE"/>
    <property type="match status" value="1"/>
</dbReference>
<keyword evidence="2" id="KW-0808">Transferase</keyword>
<dbReference type="Pfam" id="PF03732">
    <property type="entry name" value="Retrotrans_gag"/>
    <property type="match status" value="1"/>
</dbReference>
<dbReference type="InterPro" id="IPR001878">
    <property type="entry name" value="Znf_CCHC"/>
</dbReference>
<gene>
    <name evidence="12" type="ORF">FSB_LOCUS46294</name>
</gene>
<dbReference type="Pfam" id="PF17917">
    <property type="entry name" value="RT_RNaseH"/>
    <property type="match status" value="1"/>
</dbReference>
<dbReference type="SUPFAM" id="SSF56672">
    <property type="entry name" value="DNA/RNA polymerases"/>
    <property type="match status" value="2"/>
</dbReference>
<keyword evidence="3" id="KW-0548">Nucleotidyltransferase</keyword>
<evidence type="ECO:0000256" key="2">
    <source>
        <dbReference type="ARBA" id="ARBA00022679"/>
    </source>
</evidence>
<keyword evidence="8" id="KW-0479">Metal-binding</keyword>
<evidence type="ECO:0000259" key="10">
    <source>
        <dbReference type="PROSITE" id="PS50158"/>
    </source>
</evidence>
<dbReference type="InterPro" id="IPR043128">
    <property type="entry name" value="Rev_trsase/Diguanyl_cyclase"/>
</dbReference>
<dbReference type="GO" id="GO:0003676">
    <property type="term" value="F:nucleic acid binding"/>
    <property type="evidence" value="ECO:0007669"/>
    <property type="project" value="InterPro"/>
</dbReference>
<dbReference type="Gene3D" id="3.30.420.10">
    <property type="entry name" value="Ribonuclease H-like superfamily/Ribonuclease H"/>
    <property type="match status" value="1"/>
</dbReference>
<dbReference type="InterPro" id="IPR001584">
    <property type="entry name" value="Integrase_cat-core"/>
</dbReference>
<keyword evidence="1" id="KW-0645">Protease</keyword>
<name>A0A2N9I194_FAGSY</name>
<dbReference type="InterPro" id="IPR036397">
    <property type="entry name" value="RNaseH_sf"/>
</dbReference>
<dbReference type="InterPro" id="IPR041588">
    <property type="entry name" value="Integrase_H2C2"/>
</dbReference>
<evidence type="ECO:0008006" key="13">
    <source>
        <dbReference type="Google" id="ProtNLM"/>
    </source>
</evidence>
<dbReference type="PROSITE" id="PS50158">
    <property type="entry name" value="ZF_CCHC"/>
    <property type="match status" value="1"/>
</dbReference>
<feature type="domain" description="CCHC-type" evidence="10">
    <location>
        <begin position="130"/>
        <end position="147"/>
    </location>
</feature>
<dbReference type="SUPFAM" id="SSF57756">
    <property type="entry name" value="Retrovirus zinc finger-like domains"/>
    <property type="match status" value="1"/>
</dbReference>
<evidence type="ECO:0000256" key="4">
    <source>
        <dbReference type="ARBA" id="ARBA00022722"/>
    </source>
</evidence>
<evidence type="ECO:0000256" key="6">
    <source>
        <dbReference type="ARBA" id="ARBA00022801"/>
    </source>
</evidence>
<dbReference type="InterPro" id="IPR043502">
    <property type="entry name" value="DNA/RNA_pol_sf"/>
</dbReference>
<dbReference type="InterPro" id="IPR041373">
    <property type="entry name" value="RT_RNaseH"/>
</dbReference>
<evidence type="ECO:0000256" key="1">
    <source>
        <dbReference type="ARBA" id="ARBA00022670"/>
    </source>
</evidence>
<evidence type="ECO:0000313" key="12">
    <source>
        <dbReference type="EMBL" id="SPD18412.1"/>
    </source>
</evidence>
<keyword evidence="8" id="KW-0862">Zinc</keyword>
<dbReference type="Gene3D" id="3.10.10.10">
    <property type="entry name" value="HIV Type 1 Reverse Transcriptase, subunit A, domain 1"/>
    <property type="match status" value="2"/>
</dbReference>
<sequence length="1322" mass="150804">MKFHNFKQRELSVEEYTAEFDHLMIRCDVVEQEEQMIARYLGGLRVEISDVVQLQPYWNYYDVCKLAMKVEKQQKEKRGNSFRSFTRDGVSNRGSGSTSKTTTIPKTAAAKPKNEATSGSNRPVTSNTNRRCFKCQGFGHIASDCPNRKMVTLVEEDMEMEDEDDFSPETNEHVAEEEEITYADRGEALVVQRSLKVTYVEDEWLRNNIFHTRCTSHGKVCNVIIDGGSCENVVAATMVEKLKLKTEDHPEPYKLQWLRKGNEVKVNKRCLVEFSIGKNYKDAVVCDIVPMDAMSFVAWMELKVLLVPLKMVHVPKPSFGEGTNLLTRSGVEKALMENGEGFAIVEIPHGLPPMRDMQHCIDLVPGSVLPNKPAYRLNPKEHEELQRQVEELIEKGLVRESMSPCAVPALLVPKKDGSWRMCIDSRAVNKITIRYRFPIPRLDDLLDQLYGAVIFSKIDLRSGYHQIRMRPGDEWKTAFKTREGLYEWMVMPFGLSNAPSTFMRLMNHVFKPFIGLFVVVYFDDILIFSKLFEVDCDASGVGIGAVLSQEGKPIAFFSEKLNESRRKYSTYDKEFYAIIRALDHWSHYLLPNEFLLHSDHEALKYLNSQQKLNSRHASWVEFLQPYSFSIKHKSGKLNQVADALSRRHSLLSTMEVQVLGFEVLKELYKNDPDFGNVWESLTLEMCGRVVLRVHSIISWCKKEVHGGGLAGHFGRDKTLALVQENFFWPKLARDVESFVKSCRICQIAKSHSKNTGLYTPLPVPKAPWEDISLDFVLGLPRTQRNKDSIMVVVDRFSKMAHFVPCNKTADASHIADLYFREIVKLHGVPKTITSDRDSKFISHFWRTLWRKLGTTLQFSSSYHPQTDGQTEVVNRSLGNLLRSFVGKNIRQWDLLLAQAEFAYNRSPCQTTGHSPFEAVYGLNPIGPLDLAPLPVTNHFSGDAEERAKEIKKLHEQIRGSILKKNEQYSKQANKHRKPAAFKEGDLVWIHLRKERFPSKRSSKLMPRADGPFRVLQRIGENAYKIELPGDYGVSATFNVSDLSPYYEDQEDQVDFGTSLHQPGEIDTDRPMILLVYKESYLNLDETNKSLPSLAVSLLQEFEDVFPEEMPNELPPIRGIEHQIDFVPGAAIPNRPAYRSNPEETKELQRQVEDLMSKGYVRESMSPCAVPVLLVPKKDGTWRMCVDCRAINNITVKYRHPIPRLDDILDELHGSCIEVDEEKVKAIKEWPTPKSITEGHFETPSFWRTLGRNDENQQALLKDPLHVPVGPITRARSKKIKEALNGLIQDIWADSTTGHSKLGPKEDEGVINLIQATDGADHA</sequence>
<dbReference type="Gene3D" id="4.10.60.10">
    <property type="entry name" value="Zinc finger, CCHC-type"/>
    <property type="match status" value="1"/>
</dbReference>
<evidence type="ECO:0000259" key="11">
    <source>
        <dbReference type="PROSITE" id="PS50994"/>
    </source>
</evidence>
<feature type="compositionally biased region" description="Polar residues" evidence="9">
    <location>
        <begin position="115"/>
        <end position="126"/>
    </location>
</feature>
<dbReference type="InterPro" id="IPR036875">
    <property type="entry name" value="Znf_CCHC_sf"/>
</dbReference>
<dbReference type="GO" id="GO:0003964">
    <property type="term" value="F:RNA-directed DNA polymerase activity"/>
    <property type="evidence" value="ECO:0007669"/>
    <property type="project" value="UniProtKB-KW"/>
</dbReference>
<dbReference type="CDD" id="cd09274">
    <property type="entry name" value="RNase_HI_RT_Ty3"/>
    <property type="match status" value="1"/>
</dbReference>
<evidence type="ECO:0000256" key="7">
    <source>
        <dbReference type="ARBA" id="ARBA00022918"/>
    </source>
</evidence>
<evidence type="ECO:0000256" key="3">
    <source>
        <dbReference type="ARBA" id="ARBA00022695"/>
    </source>
</evidence>
<dbReference type="PANTHER" id="PTHR35046:SF26">
    <property type="entry name" value="RNA-DIRECTED DNA POLYMERASE"/>
    <property type="match status" value="1"/>
</dbReference>
<dbReference type="CDD" id="cd01647">
    <property type="entry name" value="RT_LTR"/>
    <property type="match status" value="1"/>
</dbReference>
<keyword evidence="5" id="KW-0255">Endonuclease</keyword>
<dbReference type="InterPro" id="IPR012337">
    <property type="entry name" value="RNaseH-like_sf"/>
</dbReference>
<dbReference type="Gene3D" id="1.10.340.70">
    <property type="match status" value="1"/>
</dbReference>
<feature type="domain" description="Integrase catalytic" evidence="11">
    <location>
        <begin position="763"/>
        <end position="923"/>
    </location>
</feature>
<dbReference type="CDD" id="cd00303">
    <property type="entry name" value="retropepsin_like"/>
    <property type="match status" value="1"/>
</dbReference>
<evidence type="ECO:0000256" key="8">
    <source>
        <dbReference type="PROSITE-ProRule" id="PRU00047"/>
    </source>
</evidence>
<dbReference type="GO" id="GO:0008233">
    <property type="term" value="F:peptidase activity"/>
    <property type="evidence" value="ECO:0007669"/>
    <property type="project" value="UniProtKB-KW"/>
</dbReference>
<keyword evidence="4" id="KW-0540">Nuclease</keyword>
<dbReference type="Gene3D" id="3.30.70.270">
    <property type="match status" value="1"/>
</dbReference>
<evidence type="ECO:0000256" key="5">
    <source>
        <dbReference type="ARBA" id="ARBA00022759"/>
    </source>
</evidence>
<dbReference type="GO" id="GO:0004519">
    <property type="term" value="F:endonuclease activity"/>
    <property type="evidence" value="ECO:0007669"/>
    <property type="project" value="UniProtKB-KW"/>
</dbReference>
<dbReference type="Pfam" id="PF24626">
    <property type="entry name" value="SH3_Tf2-1"/>
    <property type="match status" value="1"/>
</dbReference>
<dbReference type="SMART" id="SM00343">
    <property type="entry name" value="ZnF_C2HC"/>
    <property type="match status" value="1"/>
</dbReference>
<dbReference type="Pfam" id="PF17921">
    <property type="entry name" value="Integrase_H2C2"/>
    <property type="match status" value="1"/>
</dbReference>
<dbReference type="EMBL" id="OIVN01004624">
    <property type="protein sequence ID" value="SPD18412.1"/>
    <property type="molecule type" value="Genomic_DNA"/>
</dbReference>
<proteinExistence type="predicted"/>
<dbReference type="FunFam" id="3.30.420.10:FF:000032">
    <property type="entry name" value="Retrovirus-related Pol polyprotein from transposon 297-like Protein"/>
    <property type="match status" value="1"/>
</dbReference>